<reference evidence="2" key="1">
    <citation type="submission" date="2020-07" db="EMBL/GenBank/DDBJ databases">
        <title>The High-quality genome of the commercially important snow crab, Chionoecetes opilio.</title>
        <authorList>
            <person name="Jeong J.-H."/>
            <person name="Ryu S."/>
        </authorList>
    </citation>
    <scope>NUCLEOTIDE SEQUENCE</scope>
    <source>
        <strain evidence="2">MADBK_172401_WGS</strain>
        <tissue evidence="2">Digestive gland</tissue>
    </source>
</reference>
<feature type="compositionally biased region" description="Basic and acidic residues" evidence="1">
    <location>
        <begin position="38"/>
        <end position="49"/>
    </location>
</feature>
<evidence type="ECO:0000256" key="1">
    <source>
        <dbReference type="SAM" id="MobiDB-lite"/>
    </source>
</evidence>
<accession>A0A8J5CPU9</accession>
<keyword evidence="3" id="KW-1185">Reference proteome</keyword>
<dbReference type="EMBL" id="JACEEZ010002394">
    <property type="protein sequence ID" value="KAG0728268.1"/>
    <property type="molecule type" value="Genomic_DNA"/>
</dbReference>
<dbReference type="Proteomes" id="UP000770661">
    <property type="component" value="Unassembled WGS sequence"/>
</dbReference>
<gene>
    <name evidence="2" type="ORF">GWK47_032835</name>
</gene>
<feature type="compositionally biased region" description="Basic and acidic residues" evidence="1">
    <location>
        <begin position="163"/>
        <end position="172"/>
    </location>
</feature>
<feature type="region of interest" description="Disordered" evidence="1">
    <location>
        <begin position="1"/>
        <end position="58"/>
    </location>
</feature>
<feature type="compositionally biased region" description="Polar residues" evidence="1">
    <location>
        <begin position="148"/>
        <end position="161"/>
    </location>
</feature>
<evidence type="ECO:0000313" key="2">
    <source>
        <dbReference type="EMBL" id="KAG0728268.1"/>
    </source>
</evidence>
<evidence type="ECO:0000313" key="3">
    <source>
        <dbReference type="Proteomes" id="UP000770661"/>
    </source>
</evidence>
<comment type="caution">
    <text evidence="2">The sequence shown here is derived from an EMBL/GenBank/DDBJ whole genome shotgun (WGS) entry which is preliminary data.</text>
</comment>
<sequence length="172" mass="18798">MPSIGMTRGGGQSFSSSSPVGGPSDLSMGGLDCVQGEAQERRRRERADRDEEGALEDKEKEGHDLVVLYDRLDLVFVLRRRGNRRQRYFNGPVTRNGVKSRWMLQNPRPALLSAGNHLHLGSVQGRGPGGDGDDGSFATAWTGPGESLLSSSIIRQPQNQEWGGHRKSEGNE</sequence>
<organism evidence="2 3">
    <name type="scientific">Chionoecetes opilio</name>
    <name type="common">Atlantic snow crab</name>
    <name type="synonym">Cancer opilio</name>
    <dbReference type="NCBI Taxonomy" id="41210"/>
    <lineage>
        <taxon>Eukaryota</taxon>
        <taxon>Metazoa</taxon>
        <taxon>Ecdysozoa</taxon>
        <taxon>Arthropoda</taxon>
        <taxon>Crustacea</taxon>
        <taxon>Multicrustacea</taxon>
        <taxon>Malacostraca</taxon>
        <taxon>Eumalacostraca</taxon>
        <taxon>Eucarida</taxon>
        <taxon>Decapoda</taxon>
        <taxon>Pleocyemata</taxon>
        <taxon>Brachyura</taxon>
        <taxon>Eubrachyura</taxon>
        <taxon>Majoidea</taxon>
        <taxon>Majidae</taxon>
        <taxon>Chionoecetes</taxon>
    </lineage>
</organism>
<name>A0A8J5CPU9_CHIOP</name>
<protein>
    <submittedName>
        <fullName evidence="2">Uncharacterized protein</fullName>
    </submittedName>
</protein>
<dbReference type="AlphaFoldDB" id="A0A8J5CPU9"/>
<proteinExistence type="predicted"/>
<feature type="compositionally biased region" description="Low complexity" evidence="1">
    <location>
        <begin position="13"/>
        <end position="27"/>
    </location>
</feature>
<feature type="region of interest" description="Disordered" evidence="1">
    <location>
        <begin position="119"/>
        <end position="172"/>
    </location>
</feature>